<gene>
    <name evidence="3" type="ORF">RJ640_022577</name>
</gene>
<dbReference type="PROSITE" id="PS51375">
    <property type="entry name" value="PPR"/>
    <property type="match status" value="6"/>
</dbReference>
<dbReference type="EMBL" id="JAVXUO010001360">
    <property type="protein sequence ID" value="KAK2983091.1"/>
    <property type="molecule type" value="Genomic_DNA"/>
</dbReference>
<name>A0AA88RI53_9ASTE</name>
<comment type="caution">
    <text evidence="3">The sequence shown here is derived from an EMBL/GenBank/DDBJ whole genome shotgun (WGS) entry which is preliminary data.</text>
</comment>
<dbReference type="FunFam" id="1.25.40.10:FF:000184">
    <property type="entry name" value="Pentatricopeptide repeat-containing protein, chloroplastic"/>
    <property type="match status" value="1"/>
</dbReference>
<protein>
    <recommendedName>
        <fullName evidence="5">Chlororespiratory reduction 2</fullName>
    </recommendedName>
</protein>
<evidence type="ECO:0000256" key="1">
    <source>
        <dbReference type="ARBA" id="ARBA00022737"/>
    </source>
</evidence>
<keyword evidence="1" id="KW-0677">Repeat</keyword>
<feature type="repeat" description="PPR" evidence="2">
    <location>
        <begin position="182"/>
        <end position="212"/>
    </location>
</feature>
<dbReference type="InterPro" id="IPR011990">
    <property type="entry name" value="TPR-like_helical_dom_sf"/>
</dbReference>
<evidence type="ECO:0008006" key="5">
    <source>
        <dbReference type="Google" id="ProtNLM"/>
    </source>
</evidence>
<dbReference type="PANTHER" id="PTHR47926">
    <property type="entry name" value="PENTATRICOPEPTIDE REPEAT-CONTAINING PROTEIN"/>
    <property type="match status" value="1"/>
</dbReference>
<sequence length="540" mass="60982">MAASAGVLSIKGLEDMFAPLLQNCVNMLKMKKIHAQIVKCSLSQSNFLVTKMVDTCDSNGEIQYASLLFNEVVEPNNFLYNAMIRAYTHSHRFLLALEMYRQMLRHSQVEEPIFPNKFTYPYVVKACGGLLCHELGKQLHGHVFKFGFRSNIVIATAMMNMYIKYENFADAHHMFEEMSEKDVISWNSLICGHIKLGQMKRARAVFEEMPDKSIVSWTAMITGYTKLGCHSDALDVFRRMQMAGIKPDWISLVAVLPVCAQLGALELGKWIHFYADKNGFLQKTCICNALIEMYAKCGNVNRSLELFDHMHDRDVISWSTMIVGLSNHGKAREAIELFQEMQRAKVKPNEITFVGLLSACAHAGFLDEGVRYFDSMKNNYKIEPGIEHYGCLVDLLGRTGCLDRGLETIKRMPMKPDSAIWGSLLSSCRTHSNLGIAVVAMEHLLELEPDDTGNYVLLSNIYADLGKWEGVSRMRKLIRSKSMKKTPGCSMIEANNVVQEFVSADDSKPFSKDIYQMLELVALHQSIGDDLDETILELEG</sequence>
<dbReference type="InterPro" id="IPR002885">
    <property type="entry name" value="PPR_rpt"/>
</dbReference>
<proteinExistence type="predicted"/>
<keyword evidence="4" id="KW-1185">Reference proteome</keyword>
<reference evidence="3" key="1">
    <citation type="submission" date="2022-12" db="EMBL/GenBank/DDBJ databases">
        <title>Draft genome assemblies for two species of Escallonia (Escalloniales).</title>
        <authorList>
            <person name="Chanderbali A."/>
            <person name="Dervinis C."/>
            <person name="Anghel I."/>
            <person name="Soltis D."/>
            <person name="Soltis P."/>
            <person name="Zapata F."/>
        </authorList>
    </citation>
    <scope>NUCLEOTIDE SEQUENCE</scope>
    <source>
        <strain evidence="3">UCBG92.1500</strain>
        <tissue evidence="3">Leaf</tissue>
    </source>
</reference>
<evidence type="ECO:0000313" key="4">
    <source>
        <dbReference type="Proteomes" id="UP001187471"/>
    </source>
</evidence>
<organism evidence="3 4">
    <name type="scientific">Escallonia rubra</name>
    <dbReference type="NCBI Taxonomy" id="112253"/>
    <lineage>
        <taxon>Eukaryota</taxon>
        <taxon>Viridiplantae</taxon>
        <taxon>Streptophyta</taxon>
        <taxon>Embryophyta</taxon>
        <taxon>Tracheophyta</taxon>
        <taxon>Spermatophyta</taxon>
        <taxon>Magnoliopsida</taxon>
        <taxon>eudicotyledons</taxon>
        <taxon>Gunneridae</taxon>
        <taxon>Pentapetalae</taxon>
        <taxon>asterids</taxon>
        <taxon>campanulids</taxon>
        <taxon>Escalloniales</taxon>
        <taxon>Escalloniaceae</taxon>
        <taxon>Escallonia</taxon>
    </lineage>
</organism>
<dbReference type="Proteomes" id="UP001187471">
    <property type="component" value="Unassembled WGS sequence"/>
</dbReference>
<dbReference type="Pfam" id="PF20431">
    <property type="entry name" value="E_motif"/>
    <property type="match status" value="1"/>
</dbReference>
<feature type="repeat" description="PPR" evidence="2">
    <location>
        <begin position="349"/>
        <end position="379"/>
    </location>
</feature>
<evidence type="ECO:0000313" key="3">
    <source>
        <dbReference type="EMBL" id="KAK2983091.1"/>
    </source>
</evidence>
<feature type="repeat" description="PPR" evidence="2">
    <location>
        <begin position="314"/>
        <end position="348"/>
    </location>
</feature>
<dbReference type="AlphaFoldDB" id="A0AA88RI53"/>
<dbReference type="InterPro" id="IPR046848">
    <property type="entry name" value="E_motif"/>
</dbReference>
<dbReference type="GO" id="GO:0009451">
    <property type="term" value="P:RNA modification"/>
    <property type="evidence" value="ECO:0007669"/>
    <property type="project" value="InterPro"/>
</dbReference>
<dbReference type="Gene3D" id="1.25.40.10">
    <property type="entry name" value="Tetratricopeptide repeat domain"/>
    <property type="match status" value="3"/>
</dbReference>
<dbReference type="PANTHER" id="PTHR47926:SF415">
    <property type="entry name" value="PENTATRICOPEPTIDE REPEAT-CONTAINING PROTEIN"/>
    <property type="match status" value="1"/>
</dbReference>
<feature type="repeat" description="PPR" evidence="2">
    <location>
        <begin position="76"/>
        <end position="110"/>
    </location>
</feature>
<dbReference type="Pfam" id="PF13041">
    <property type="entry name" value="PPR_2"/>
    <property type="match status" value="2"/>
</dbReference>
<dbReference type="InterPro" id="IPR046960">
    <property type="entry name" value="PPR_At4g14850-like_plant"/>
</dbReference>
<dbReference type="FunFam" id="1.25.40.10:FF:000348">
    <property type="entry name" value="Pentatricopeptide repeat-containing protein chloroplastic"/>
    <property type="match status" value="1"/>
</dbReference>
<evidence type="ECO:0000256" key="2">
    <source>
        <dbReference type="PROSITE-ProRule" id="PRU00708"/>
    </source>
</evidence>
<dbReference type="NCBIfam" id="TIGR00756">
    <property type="entry name" value="PPR"/>
    <property type="match status" value="7"/>
</dbReference>
<dbReference type="GO" id="GO:0003723">
    <property type="term" value="F:RNA binding"/>
    <property type="evidence" value="ECO:0007669"/>
    <property type="project" value="InterPro"/>
</dbReference>
<feature type="repeat" description="PPR" evidence="2">
    <location>
        <begin position="213"/>
        <end position="247"/>
    </location>
</feature>
<accession>A0AA88RI53</accession>
<feature type="repeat" description="PPR" evidence="2">
    <location>
        <begin position="283"/>
        <end position="313"/>
    </location>
</feature>
<dbReference type="SUPFAM" id="SSF48452">
    <property type="entry name" value="TPR-like"/>
    <property type="match status" value="1"/>
</dbReference>
<dbReference type="Pfam" id="PF01535">
    <property type="entry name" value="PPR"/>
    <property type="match status" value="3"/>
</dbReference>